<accession>A0A8B6DI41</accession>
<protein>
    <submittedName>
        <fullName evidence="1">Uncharacterized protein</fullName>
    </submittedName>
</protein>
<proteinExistence type="predicted"/>
<comment type="caution">
    <text evidence="1">The sequence shown here is derived from an EMBL/GenBank/DDBJ whole genome shotgun (WGS) entry which is preliminary data.</text>
</comment>
<name>A0A8B6DI41_MYTGA</name>
<organism evidence="1 2">
    <name type="scientific">Mytilus galloprovincialis</name>
    <name type="common">Mediterranean mussel</name>
    <dbReference type="NCBI Taxonomy" id="29158"/>
    <lineage>
        <taxon>Eukaryota</taxon>
        <taxon>Metazoa</taxon>
        <taxon>Spiralia</taxon>
        <taxon>Lophotrochozoa</taxon>
        <taxon>Mollusca</taxon>
        <taxon>Bivalvia</taxon>
        <taxon>Autobranchia</taxon>
        <taxon>Pteriomorphia</taxon>
        <taxon>Mytilida</taxon>
        <taxon>Mytiloidea</taxon>
        <taxon>Mytilidae</taxon>
        <taxon>Mytilinae</taxon>
        <taxon>Mytilus</taxon>
    </lineage>
</organism>
<dbReference type="OrthoDB" id="6181713at2759"/>
<keyword evidence="2" id="KW-1185">Reference proteome</keyword>
<gene>
    <name evidence="1" type="ORF">MGAL_10B022734</name>
</gene>
<dbReference type="EMBL" id="UYJE01003447">
    <property type="protein sequence ID" value="VDI19378.1"/>
    <property type="molecule type" value="Genomic_DNA"/>
</dbReference>
<dbReference type="Proteomes" id="UP000596742">
    <property type="component" value="Unassembled WGS sequence"/>
</dbReference>
<sequence length="110" mass="12709">IVAGRSKYIYPTPAKPQCENKQEEITVDILSEDLYINESEDSDEEVIYIKTTGPPRFHTNSYGYLVEKKETPAITDSYTIYEGCTQQINLCEEELNKQLTVKEIHNIYII</sequence>
<evidence type="ECO:0000313" key="2">
    <source>
        <dbReference type="Proteomes" id="UP000596742"/>
    </source>
</evidence>
<reference evidence="1" key="1">
    <citation type="submission" date="2018-11" db="EMBL/GenBank/DDBJ databases">
        <authorList>
            <person name="Alioto T."/>
            <person name="Alioto T."/>
        </authorList>
    </citation>
    <scope>NUCLEOTIDE SEQUENCE</scope>
</reference>
<feature type="non-terminal residue" evidence="1">
    <location>
        <position position="1"/>
    </location>
</feature>
<dbReference type="AlphaFoldDB" id="A0A8B6DI41"/>
<evidence type="ECO:0000313" key="1">
    <source>
        <dbReference type="EMBL" id="VDI19378.1"/>
    </source>
</evidence>